<dbReference type="RefSeq" id="XP_022647073.1">
    <property type="nucleotide sequence ID" value="XM_022791338.1"/>
</dbReference>
<reference evidence="3" key="1">
    <citation type="submission" date="2021-01" db="UniProtKB">
        <authorList>
            <consortium name="EnsemblMetazoa"/>
        </authorList>
    </citation>
    <scope>IDENTIFICATION</scope>
</reference>
<organism evidence="3 4">
    <name type="scientific">Varroa destructor</name>
    <name type="common">Honeybee mite</name>
    <dbReference type="NCBI Taxonomy" id="109461"/>
    <lineage>
        <taxon>Eukaryota</taxon>
        <taxon>Metazoa</taxon>
        <taxon>Ecdysozoa</taxon>
        <taxon>Arthropoda</taxon>
        <taxon>Chelicerata</taxon>
        <taxon>Arachnida</taxon>
        <taxon>Acari</taxon>
        <taxon>Parasitiformes</taxon>
        <taxon>Mesostigmata</taxon>
        <taxon>Gamasina</taxon>
        <taxon>Dermanyssoidea</taxon>
        <taxon>Varroidae</taxon>
        <taxon>Varroa</taxon>
    </lineage>
</organism>
<keyword evidence="2" id="KW-0732">Signal</keyword>
<dbReference type="Proteomes" id="UP000594260">
    <property type="component" value="Unplaced"/>
</dbReference>
<dbReference type="GeneID" id="111244341"/>
<feature type="region of interest" description="Disordered" evidence="1">
    <location>
        <begin position="451"/>
        <end position="497"/>
    </location>
</feature>
<feature type="compositionally biased region" description="Low complexity" evidence="1">
    <location>
        <begin position="468"/>
        <end position="497"/>
    </location>
</feature>
<accession>A0A7M7M415</accession>
<dbReference type="AlphaFoldDB" id="A0A7M7M415"/>
<evidence type="ECO:0000313" key="4">
    <source>
        <dbReference type="Proteomes" id="UP000594260"/>
    </source>
</evidence>
<dbReference type="EnsemblMetazoa" id="XM_022791338">
    <property type="protein sequence ID" value="XP_022647073"/>
    <property type="gene ID" value="LOC111244341"/>
</dbReference>
<evidence type="ECO:0000256" key="1">
    <source>
        <dbReference type="SAM" id="MobiDB-lite"/>
    </source>
</evidence>
<feature type="chain" id="PRO_5029631396" evidence="2">
    <location>
        <begin position="26"/>
        <end position="497"/>
    </location>
</feature>
<feature type="region of interest" description="Disordered" evidence="1">
    <location>
        <begin position="381"/>
        <end position="415"/>
    </location>
</feature>
<feature type="compositionally biased region" description="Polar residues" evidence="1">
    <location>
        <begin position="402"/>
        <end position="415"/>
    </location>
</feature>
<sequence length="497" mass="50282">MKSQMVVSLVLVWPLAVFATGKTSASSQLTPIVSSPAATPVVKQMGPSLPLSASLQTPTQSQQYAMPLTGVISARSVQSQYPVQQSVTGKNVQHKRRIASVTPSAEVGSVPQLSVADILAFRRAVQQSQLLSRSGVLAPSASGPISRSGLGYGTNGLLGQFGGAQFPGGSVTQFHDAYLASGSAPAGVHLPPSPAGNKNSISTRFRSFMNSLFFRRSTAASPAFYQGGPSPYGIPGATGASASPFSPPNGYHGGSAHAHGFSSKIYPGNAGAYSPQPSGGTYPAASGPVKSSIGSSPVTPKLTSYQTSASSLVSSIQKASILPMPATSVSSSPVSGASPVSRPSSSGGAFYPSAASAPGPSFDKTQFSSLYGTNGFTAKASPIGSSHPAKSSKSLKASSSSTMETPENQPSSFHSVAAPGQQQYQSLGAIKTTITPVSALDAVKTKNHHISDALGGAPTQIVTSSIQTSGHSVSHSLSSQSSSSSESSESTEQAVSK</sequence>
<feature type="compositionally biased region" description="Low complexity" evidence="1">
    <location>
        <begin position="326"/>
        <end position="349"/>
    </location>
</feature>
<evidence type="ECO:0000256" key="2">
    <source>
        <dbReference type="SAM" id="SignalP"/>
    </source>
</evidence>
<feature type="region of interest" description="Disordered" evidence="1">
    <location>
        <begin position="326"/>
        <end position="352"/>
    </location>
</feature>
<feature type="region of interest" description="Disordered" evidence="1">
    <location>
        <begin position="276"/>
        <end position="300"/>
    </location>
</feature>
<evidence type="ECO:0000313" key="3">
    <source>
        <dbReference type="EnsemblMetazoa" id="XP_022647073"/>
    </source>
</evidence>
<feature type="compositionally biased region" description="Low complexity" evidence="1">
    <location>
        <begin position="385"/>
        <end position="401"/>
    </location>
</feature>
<feature type="signal peptide" evidence="2">
    <location>
        <begin position="1"/>
        <end position="25"/>
    </location>
</feature>
<name>A0A7M7M415_VARDE</name>
<proteinExistence type="predicted"/>
<keyword evidence="4" id="KW-1185">Reference proteome</keyword>
<protein>
    <submittedName>
        <fullName evidence="3">Uncharacterized protein</fullName>
    </submittedName>
</protein>